<dbReference type="InterPro" id="IPR001487">
    <property type="entry name" value="Bromodomain"/>
</dbReference>
<feature type="coiled-coil region" evidence="3">
    <location>
        <begin position="1687"/>
        <end position="1721"/>
    </location>
</feature>
<keyword evidence="1 2" id="KW-0103">Bromodomain</keyword>
<feature type="region of interest" description="Disordered" evidence="4">
    <location>
        <begin position="51"/>
        <end position="71"/>
    </location>
</feature>
<dbReference type="Proteomes" id="UP000823749">
    <property type="component" value="Chromosome 11"/>
</dbReference>
<feature type="compositionally biased region" description="Basic and acidic residues" evidence="4">
    <location>
        <begin position="1602"/>
        <end position="1619"/>
    </location>
</feature>
<sequence>MKRKRGVGKRKPKLAPPVGAKESIGNVVALNTQDDLVPDDIDSTGFRSRMEFEKPQHGSKKTRQQASSKKQKVVDVNMEDNISSFPETSVGVSANVSRIARSIISKSSRGFASSIREPFSSAQQVPGGGACQKEPNLPHQERQYQDHELKAALEVIRKVMKMDAAEPFNDPVDPIAMGIPDYFDIIETPMDFGTICSNIENCVKYENSKDVLRDVQYIWDNCCKYNKKGHYILELMKRVRRNFTKLWAEAGLHMEAQETDGHSHVPATESTMRCNIEHRNPLGSIANFARHQYQDQADPSGFPHQPPMNHCQSYQPHKRPHTYQPSSCQQQSSQARVGPNLGGAGHSHVTHFEGDMRQCSHGHRWSVDPVDDNCSHQQQKQTGQSQFQHWQHQPSSGYSQPYQPPQRSCQCHACSQQPQPFHVPADTFTASAGDFYASPPEDSMVRGSKHGNRCPVGPMTDYMSHQQQDLIAPNHMQPHQPPSKHQKGTYQGKLSSSQLHRGFGPPQYSQPDMEMVGAEYGKEFFRSYGGFTRKVKVRRLVLERGFILRVESLRVDGRSFLEVANIGGWPENTVAVEEKGEKRRGCDVDVRADSTQKMMHFLERCLVGRMEKGGVALPAAMEVQRWAQKTWKVTAGVQVLELGGCSFLFSLPSFEEAQRVLKGDWIFKGRRLDLEWWSPVGCCVKPGDASSEVWVKILGLPLQFWDFEVFREIGNHCGGFLFVDEEMRQRTHLRWARIAVRAPPENIPATVKIAMGSWLFEVTLWVEKGPKVVFQPSLEVGLDREGVVAGSSVGGCSGDRRKEKTIGFHARGVSGYQAGGWYKPGQHSKFESRKGWGSGLRFGPGYVVGRTEVNMGYKKGPVGGAKIAQHFSFKSGPMDKWAFLFKRPFKSKLTAIKNRKWVQRGDPGWGTSYKGAESSEREDAGLVVADCDCRTPIERDGVKGGGGGFSAGRSLVADSLSSGVSALVLKERVDEVVCEGRVSEVWCSGEDVSLGGSFGRWRFSMELGEGLGMGRVFRGCVAEAGEGGVNSKGLKVVPFSRLFGGEVSVWDSQKEVFSDLGWVEEVVDDGLVICNEVCNPLAIKEPDGEWNVEDKLVRGMSQEDVSKWVLKRISGFSKFQGVSFDGFKDRMMQLFSDIEEKWRKGVVKKTKKGGRDFCSTPPEESMIRSTKRGPRCPVGPMADHISHQQQDQRAASHMDPYQPSSNYGQEHLPHQQTSRRKLSSSQLHAGFGPPQHSQPHKEMGGAVTVCAGSKKVSALAASRLLYCIAFALTIRIFDEGDLCSSPPEESMIRNTKRGPRYPAGPMTDYVSHQQQDQISPNHMQPLSIYHQDHPSHLHSGFDPPQHSKPQMEMASAGHSPPPAESMIRCTKSGPIVPVVSHQQQDQITPSQMQLEQPQEKTGEGPLSSNQPEPSHSQADVDRGTADSSSTRKRKTRGRGPTRCLDVWNMDGKIPITTNEFGQPIGVEAPKLVNFLGTIARNGHMAPLNYIEWRALPDESKEKMWQQVQSKFDIEPQSRSWVLKSIGNKWKNWKALLKATRYTPHKTNEGRLADRDERVLPDQWRILVSYWNSKEAKNLSIKNKACRSFQKINHATGSKSFARVREEQRAKRPDGKEPSRAELFIVTRTRKDGRPVNEESSAIIGTSENVVVGDDVFHQVMGRDRHGRVRTYGLGPAPSDLGVPRPSHAEALKMVAQANAEVHEMKERMVAMEQTCAQMAAQMATMMSMMSTMQKKSPDRHPPNVVDVSGNSEELQQPQGSEMTRRTIRSSKSVSRKK</sequence>
<feature type="region of interest" description="Disordered" evidence="4">
    <location>
        <begin position="1"/>
        <end position="26"/>
    </location>
</feature>
<gene>
    <name evidence="6" type="ORF">RHGRI_032161</name>
</gene>
<evidence type="ECO:0000256" key="3">
    <source>
        <dbReference type="SAM" id="Coils"/>
    </source>
</evidence>
<feature type="region of interest" description="Disordered" evidence="4">
    <location>
        <begin position="1325"/>
        <end position="1368"/>
    </location>
</feature>
<feature type="compositionally biased region" description="Low complexity" evidence="4">
    <location>
        <begin position="377"/>
        <end position="404"/>
    </location>
</feature>
<dbReference type="EMBL" id="JACTNZ010000011">
    <property type="protein sequence ID" value="KAG5525779.1"/>
    <property type="molecule type" value="Genomic_DNA"/>
</dbReference>
<evidence type="ECO:0000256" key="4">
    <source>
        <dbReference type="SAM" id="MobiDB-lite"/>
    </source>
</evidence>
<feature type="compositionally biased region" description="Basic residues" evidence="4">
    <location>
        <begin position="1765"/>
        <end position="1777"/>
    </location>
</feature>
<evidence type="ECO:0000259" key="5">
    <source>
        <dbReference type="PROSITE" id="PS50014"/>
    </source>
</evidence>
<feature type="region of interest" description="Disordered" evidence="4">
    <location>
        <begin position="295"/>
        <end position="349"/>
    </location>
</feature>
<comment type="caution">
    <text evidence="6">The sequence shown here is derived from an EMBL/GenBank/DDBJ whole genome shotgun (WGS) entry which is preliminary data.</text>
</comment>
<name>A0AAV6IFI8_9ERIC</name>
<dbReference type="PROSITE" id="PS50014">
    <property type="entry name" value="BROMODOMAIN_2"/>
    <property type="match status" value="1"/>
</dbReference>
<dbReference type="InterPro" id="IPR025558">
    <property type="entry name" value="DUF4283"/>
</dbReference>
<feature type="region of interest" description="Disordered" evidence="4">
    <location>
        <begin position="1730"/>
        <end position="1777"/>
    </location>
</feature>
<evidence type="ECO:0000313" key="7">
    <source>
        <dbReference type="Proteomes" id="UP000823749"/>
    </source>
</evidence>
<feature type="region of interest" description="Disordered" evidence="4">
    <location>
        <begin position="1380"/>
        <end position="1443"/>
    </location>
</feature>
<feature type="compositionally biased region" description="Basic residues" evidence="4">
    <location>
        <begin position="1430"/>
        <end position="1439"/>
    </location>
</feature>
<keyword evidence="7" id="KW-1185">Reference proteome</keyword>
<feature type="region of interest" description="Disordered" evidence="4">
    <location>
        <begin position="1600"/>
        <end position="1619"/>
    </location>
</feature>
<dbReference type="Pfam" id="PF00439">
    <property type="entry name" value="Bromodomain"/>
    <property type="match status" value="1"/>
</dbReference>
<feature type="compositionally biased region" description="Polar residues" evidence="4">
    <location>
        <begin position="1380"/>
        <end position="1396"/>
    </location>
</feature>
<dbReference type="Gene3D" id="1.20.920.10">
    <property type="entry name" value="Bromodomain-like"/>
    <property type="match status" value="1"/>
</dbReference>
<dbReference type="SMART" id="SM00297">
    <property type="entry name" value="BROMO"/>
    <property type="match status" value="1"/>
</dbReference>
<feature type="compositionally biased region" description="Polar residues" evidence="4">
    <location>
        <begin position="1748"/>
        <end position="1761"/>
    </location>
</feature>
<feature type="compositionally biased region" description="Polar residues" evidence="4">
    <location>
        <begin position="1406"/>
        <end position="1417"/>
    </location>
</feature>
<accession>A0AAV6IFI8</accession>
<organism evidence="6 7">
    <name type="scientific">Rhododendron griersonianum</name>
    <dbReference type="NCBI Taxonomy" id="479676"/>
    <lineage>
        <taxon>Eukaryota</taxon>
        <taxon>Viridiplantae</taxon>
        <taxon>Streptophyta</taxon>
        <taxon>Embryophyta</taxon>
        <taxon>Tracheophyta</taxon>
        <taxon>Spermatophyta</taxon>
        <taxon>Magnoliopsida</taxon>
        <taxon>eudicotyledons</taxon>
        <taxon>Gunneridae</taxon>
        <taxon>Pentapetalae</taxon>
        <taxon>asterids</taxon>
        <taxon>Ericales</taxon>
        <taxon>Ericaceae</taxon>
        <taxon>Ericoideae</taxon>
        <taxon>Rhodoreae</taxon>
        <taxon>Rhododendron</taxon>
    </lineage>
</organism>
<protein>
    <recommendedName>
        <fullName evidence="5">Bromo domain-containing protein</fullName>
    </recommendedName>
</protein>
<keyword evidence="3" id="KW-0175">Coiled coil</keyword>
<dbReference type="PROSITE" id="PS00633">
    <property type="entry name" value="BROMODOMAIN_1"/>
    <property type="match status" value="1"/>
</dbReference>
<dbReference type="PANTHER" id="PTHR47809">
    <property type="entry name" value="DNA-BINDING BROMODOMAIN-CONTAINING PROTEIN"/>
    <property type="match status" value="1"/>
</dbReference>
<dbReference type="Pfam" id="PF14111">
    <property type="entry name" value="DUF4283"/>
    <property type="match status" value="1"/>
</dbReference>
<dbReference type="Pfam" id="PF03004">
    <property type="entry name" value="Transposase_24"/>
    <property type="match status" value="1"/>
</dbReference>
<reference evidence="6" key="1">
    <citation type="submission" date="2020-08" db="EMBL/GenBank/DDBJ databases">
        <title>Plant Genome Project.</title>
        <authorList>
            <person name="Zhang R.-G."/>
        </authorList>
    </citation>
    <scope>NUCLEOTIDE SEQUENCE</scope>
    <source>
        <strain evidence="6">WSP0</strain>
        <tissue evidence="6">Leaf</tissue>
    </source>
</reference>
<evidence type="ECO:0000313" key="6">
    <source>
        <dbReference type="EMBL" id="KAG5525779.1"/>
    </source>
</evidence>
<dbReference type="InterPro" id="IPR004252">
    <property type="entry name" value="Probable_transposase_24"/>
</dbReference>
<dbReference type="SUPFAM" id="SSF47370">
    <property type="entry name" value="Bromodomain"/>
    <property type="match status" value="1"/>
</dbReference>
<dbReference type="PRINTS" id="PR00503">
    <property type="entry name" value="BROMODOMAIN"/>
</dbReference>
<feature type="domain" description="Bromo" evidence="5">
    <location>
        <begin position="160"/>
        <end position="233"/>
    </location>
</feature>
<evidence type="ECO:0000256" key="1">
    <source>
        <dbReference type="ARBA" id="ARBA00023117"/>
    </source>
</evidence>
<dbReference type="PANTHER" id="PTHR47809:SF3">
    <property type="entry name" value="CHROMATIN REMODELER BROMODOMAIN FAMILY"/>
    <property type="match status" value="1"/>
</dbReference>
<feature type="region of interest" description="Disordered" evidence="4">
    <location>
        <begin position="1151"/>
        <end position="1243"/>
    </location>
</feature>
<dbReference type="InterPro" id="IPR018359">
    <property type="entry name" value="Bromodomain_CS"/>
</dbReference>
<evidence type="ECO:0000256" key="2">
    <source>
        <dbReference type="PROSITE-ProRule" id="PRU00035"/>
    </source>
</evidence>
<dbReference type="InterPro" id="IPR036427">
    <property type="entry name" value="Bromodomain-like_sf"/>
</dbReference>
<feature type="compositionally biased region" description="Basic residues" evidence="4">
    <location>
        <begin position="1"/>
        <end position="13"/>
    </location>
</feature>
<feature type="region of interest" description="Disordered" evidence="4">
    <location>
        <begin position="370"/>
        <end position="404"/>
    </location>
</feature>
<proteinExistence type="predicted"/>
<feature type="compositionally biased region" description="Low complexity" evidence="4">
    <location>
        <begin position="324"/>
        <end position="334"/>
    </location>
</feature>